<dbReference type="Proteomes" id="UP001189429">
    <property type="component" value="Unassembled WGS sequence"/>
</dbReference>
<evidence type="ECO:0000313" key="3">
    <source>
        <dbReference type="Proteomes" id="UP001189429"/>
    </source>
</evidence>
<feature type="compositionally biased region" description="Basic and acidic residues" evidence="1">
    <location>
        <begin position="635"/>
        <end position="646"/>
    </location>
</feature>
<feature type="region of interest" description="Disordered" evidence="1">
    <location>
        <begin position="621"/>
        <end position="646"/>
    </location>
</feature>
<evidence type="ECO:0000313" key="2">
    <source>
        <dbReference type="EMBL" id="CAK0909668.1"/>
    </source>
</evidence>
<dbReference type="EMBL" id="CAUYUJ010022237">
    <property type="protein sequence ID" value="CAK0909668.1"/>
    <property type="molecule type" value="Genomic_DNA"/>
</dbReference>
<feature type="region of interest" description="Disordered" evidence="1">
    <location>
        <begin position="997"/>
        <end position="1023"/>
    </location>
</feature>
<evidence type="ECO:0000256" key="1">
    <source>
        <dbReference type="SAM" id="MobiDB-lite"/>
    </source>
</evidence>
<sequence>MSEGTSDSPRDQDAAWSDEIATVCADSSSGPPAARSRRPQQDHSSVLQAVAAGGGAVPDQLGVAQPPRAAKRRLSQSARETLASITLAESAPAETARRRGAKTARDAKAARDRADLAKESAQLALAIRRETKQVPAELFAIARYPTQSRSQQWPMSIVISQLQQRAQTLNIAQHADSPVAKIAQHFFDRGSGIVLTKEAFSNLIGVDARKIGPSIITLAEVLLYADRLARSMLETRLALLVSSERLVDMIDFDRQDETPMAVTRHAWHPAQNSGQQNAMIVAARSHQFLAHMEKSLKCISRARKTMSKILQSESVYAYRFIGNGGPHDITIIGACVNPLQILDRTTGECLRAAWRHRTSLKQRGHVKFKARTRSTCADAAGGNDRSERAVLSDLGCDWRRLHFKCDIHAAVNNCHDSMFVCDDFMKAQRRWASSINFGTGLTMYGETLEELVFERIDVRYGQPPDEHKAYRNYVTCLCMRNVPNQVEMLIASRTLPNGNWRNHEKVEVYVPLGTNADPHAIASAVAWSFKRIFAGTLFTKYVKSKWKGVSKALSQFVLPFACCGLGAPAYERFAERARAINDKCIGRPVQGAAAGGGGAPVLAIEGGGGPADGGGGVCGGGAQDGAHGGVGEQASKVDQERSHREENNKDIEIGLELSQSDPTSRTLITIQVALAHEMYLDQLLDQGSVDWEAAQRASQARALLAPSGQGQPRANRSFELLEMAKGGADSNFLTDIVTMMNSATHWDVLVGDADKTLECRAFTFKLLSGSLCTAGRTACLRHKVEPVATFRCLLSDADADDFANKPQCLHDPWSKRFLDEFVDKPGGLRSDDAQAALRFQCRLARRHMAKIECWHAALRRRLYMRGVHANGQAFAEVNAEAICDRVHARVAYNTVAKELSKLTANGLCDGSVGPDGDCDDLRDRWYSGPWHAYVRYHTFGTEGRPDLSALSAAYNALTPDEKQFYIDLAKGAQQQLAKLRPGEGAFGFTSRALRRQQRSAQAAAAAERTQADEASGAGPDPMSRRRAAFSAVSLVMRRSDNRHLHELVASAKAEQRRMLLEAGRRRAADQRALREWAATKGKALLEETVAQNPVLQPFKQCLYPVPDVDDVVFELIPTTTNALKVDFDSMSTPILHELSEPIVLDEKKKKIGPPPCHEVGICLCSGDGVLIWKMRNAYLAKLKVLYKAGPMKSLLRQQSLVVRFDGHREQLFTEMSDGWGDEFADLLGGGEVGPAHLEMWFHIGAHSLNPYRSSFLALVVGEDPDRVAVVDGEIMLE</sequence>
<proteinExistence type="predicted"/>
<gene>
    <name evidence="2" type="ORF">PCOR1329_LOCUS84023</name>
</gene>
<comment type="caution">
    <text evidence="2">The sequence shown here is derived from an EMBL/GenBank/DDBJ whole genome shotgun (WGS) entry which is preliminary data.</text>
</comment>
<evidence type="ECO:0008006" key="4">
    <source>
        <dbReference type="Google" id="ProtNLM"/>
    </source>
</evidence>
<feature type="non-terminal residue" evidence="2">
    <location>
        <position position="1277"/>
    </location>
</feature>
<feature type="compositionally biased region" description="Low complexity" evidence="1">
    <location>
        <begin position="998"/>
        <end position="1014"/>
    </location>
</feature>
<feature type="compositionally biased region" description="Basic and acidic residues" evidence="1">
    <location>
        <begin position="103"/>
        <end position="113"/>
    </location>
</feature>
<reference evidence="2" key="1">
    <citation type="submission" date="2023-10" db="EMBL/GenBank/DDBJ databases">
        <authorList>
            <person name="Chen Y."/>
            <person name="Shah S."/>
            <person name="Dougan E. K."/>
            <person name="Thang M."/>
            <person name="Chan C."/>
        </authorList>
    </citation>
    <scope>NUCLEOTIDE SEQUENCE [LARGE SCALE GENOMIC DNA]</scope>
</reference>
<feature type="compositionally biased region" description="Low complexity" evidence="1">
    <location>
        <begin position="25"/>
        <end position="34"/>
    </location>
</feature>
<keyword evidence="3" id="KW-1185">Reference proteome</keyword>
<organism evidence="2 3">
    <name type="scientific">Prorocentrum cordatum</name>
    <dbReference type="NCBI Taxonomy" id="2364126"/>
    <lineage>
        <taxon>Eukaryota</taxon>
        <taxon>Sar</taxon>
        <taxon>Alveolata</taxon>
        <taxon>Dinophyceae</taxon>
        <taxon>Prorocentrales</taxon>
        <taxon>Prorocentraceae</taxon>
        <taxon>Prorocentrum</taxon>
    </lineage>
</organism>
<protein>
    <recommendedName>
        <fullName evidence="4">RNA-directed RNA polymerase</fullName>
    </recommendedName>
</protein>
<feature type="compositionally biased region" description="Gly residues" evidence="1">
    <location>
        <begin position="621"/>
        <end position="631"/>
    </location>
</feature>
<accession>A0ABN9YFW3</accession>
<name>A0ABN9YFW3_9DINO</name>
<feature type="region of interest" description="Disordered" evidence="1">
    <location>
        <begin position="1"/>
        <end position="113"/>
    </location>
</feature>